<sequence length="57" mass="6616">MGEKIKRSRCPWCKQTRPSYLIASHITQCQNEAEEAMLTRKLLFTLMQLGTSLEDTQ</sequence>
<organism evidence="1">
    <name type="scientific">marine sediment metagenome</name>
    <dbReference type="NCBI Taxonomy" id="412755"/>
    <lineage>
        <taxon>unclassified sequences</taxon>
        <taxon>metagenomes</taxon>
        <taxon>ecological metagenomes</taxon>
    </lineage>
</organism>
<name>A0A0F9MHU1_9ZZZZ</name>
<protein>
    <submittedName>
        <fullName evidence="1">Uncharacterized protein</fullName>
    </submittedName>
</protein>
<proteinExistence type="predicted"/>
<comment type="caution">
    <text evidence="1">The sequence shown here is derived from an EMBL/GenBank/DDBJ whole genome shotgun (WGS) entry which is preliminary data.</text>
</comment>
<reference evidence="1" key="1">
    <citation type="journal article" date="2015" name="Nature">
        <title>Complex archaea that bridge the gap between prokaryotes and eukaryotes.</title>
        <authorList>
            <person name="Spang A."/>
            <person name="Saw J.H."/>
            <person name="Jorgensen S.L."/>
            <person name="Zaremba-Niedzwiedzka K."/>
            <person name="Martijn J."/>
            <person name="Lind A.E."/>
            <person name="van Eijk R."/>
            <person name="Schleper C."/>
            <person name="Guy L."/>
            <person name="Ettema T.J."/>
        </authorList>
    </citation>
    <scope>NUCLEOTIDE SEQUENCE</scope>
</reference>
<evidence type="ECO:0000313" key="1">
    <source>
        <dbReference type="EMBL" id="KKM76250.1"/>
    </source>
</evidence>
<accession>A0A0F9MHU1</accession>
<dbReference type="EMBL" id="LAZR01008840">
    <property type="protein sequence ID" value="KKM76250.1"/>
    <property type="molecule type" value="Genomic_DNA"/>
</dbReference>
<gene>
    <name evidence="1" type="ORF">LCGC14_1381940</name>
</gene>
<dbReference type="AlphaFoldDB" id="A0A0F9MHU1"/>